<dbReference type="EMBL" id="KZ084090">
    <property type="protein sequence ID" value="OSD06550.1"/>
    <property type="molecule type" value="Genomic_DNA"/>
</dbReference>
<dbReference type="AlphaFoldDB" id="A0A1Y2IZH5"/>
<feature type="compositionally biased region" description="Basic residues" evidence="1">
    <location>
        <begin position="31"/>
        <end position="42"/>
    </location>
</feature>
<dbReference type="OrthoDB" id="3250324at2759"/>
<feature type="region of interest" description="Disordered" evidence="1">
    <location>
        <begin position="1"/>
        <end position="149"/>
    </location>
</feature>
<dbReference type="Proteomes" id="UP000193067">
    <property type="component" value="Unassembled WGS sequence"/>
</dbReference>
<protein>
    <submittedName>
        <fullName evidence="2">Uncharacterized protein</fullName>
    </submittedName>
</protein>
<accession>A0A1Y2IZH5</accession>
<reference evidence="2 3" key="1">
    <citation type="journal article" date="2015" name="Biotechnol. Biofuels">
        <title>Enhanced degradation of softwood versus hardwood by the white-rot fungus Pycnoporus coccineus.</title>
        <authorList>
            <person name="Couturier M."/>
            <person name="Navarro D."/>
            <person name="Chevret D."/>
            <person name="Henrissat B."/>
            <person name="Piumi F."/>
            <person name="Ruiz-Duenas F.J."/>
            <person name="Martinez A.T."/>
            <person name="Grigoriev I.V."/>
            <person name="Riley R."/>
            <person name="Lipzen A."/>
            <person name="Berrin J.G."/>
            <person name="Master E.R."/>
            <person name="Rosso M.N."/>
        </authorList>
    </citation>
    <scope>NUCLEOTIDE SEQUENCE [LARGE SCALE GENOMIC DNA]</scope>
    <source>
        <strain evidence="2 3">BRFM310</strain>
    </source>
</reference>
<name>A0A1Y2IZH5_TRAC3</name>
<feature type="compositionally biased region" description="Low complexity" evidence="1">
    <location>
        <begin position="86"/>
        <end position="136"/>
    </location>
</feature>
<gene>
    <name evidence="2" type="ORF">PYCCODRAFT_946332</name>
</gene>
<keyword evidence="3" id="KW-1185">Reference proteome</keyword>
<organism evidence="2 3">
    <name type="scientific">Trametes coccinea (strain BRFM310)</name>
    <name type="common">Pycnoporus coccineus</name>
    <dbReference type="NCBI Taxonomy" id="1353009"/>
    <lineage>
        <taxon>Eukaryota</taxon>
        <taxon>Fungi</taxon>
        <taxon>Dikarya</taxon>
        <taxon>Basidiomycota</taxon>
        <taxon>Agaricomycotina</taxon>
        <taxon>Agaricomycetes</taxon>
        <taxon>Polyporales</taxon>
        <taxon>Polyporaceae</taxon>
        <taxon>Trametes</taxon>
    </lineage>
</organism>
<evidence type="ECO:0000256" key="1">
    <source>
        <dbReference type="SAM" id="MobiDB-lite"/>
    </source>
</evidence>
<sequence length="233" mass="24073">MAINRPHSPGGTKPSAPPASISGPSPSHKVAGARRTARKRKNSTSTDPQMAHPQRRTRRRVQVSSEPPTAAAIVGVGPAPSLTPMSEAEAPALAAPSSVVDTTTSTSVTSATVRSSSVQTIAHTTTAAAPPATTAPENTSPVMERPAVDSSIVPVPRPLVDLSASVINAYKSVRRAGQRRGNQADSSAKDVWYFMRPLDSAEPPLAAVQQDHGPALTCKPSSQFVGCKACSSS</sequence>
<evidence type="ECO:0000313" key="2">
    <source>
        <dbReference type="EMBL" id="OSD06550.1"/>
    </source>
</evidence>
<proteinExistence type="predicted"/>
<evidence type="ECO:0000313" key="3">
    <source>
        <dbReference type="Proteomes" id="UP000193067"/>
    </source>
</evidence>
<feature type="compositionally biased region" description="Low complexity" evidence="1">
    <location>
        <begin position="18"/>
        <end position="27"/>
    </location>
</feature>